<feature type="domain" description="ABC transporter" evidence="3">
    <location>
        <begin position="2"/>
        <end position="243"/>
    </location>
</feature>
<comment type="caution">
    <text evidence="4">The sequence shown here is derived from an EMBL/GenBank/DDBJ whole genome shotgun (WGS) entry which is preliminary data.</text>
</comment>
<dbReference type="GO" id="GO:0005524">
    <property type="term" value="F:ATP binding"/>
    <property type="evidence" value="ECO:0007669"/>
    <property type="project" value="UniProtKB-KW"/>
</dbReference>
<reference evidence="5" key="1">
    <citation type="submission" date="2017-10" db="EMBL/GenBank/DDBJ databases">
        <title>Campylobacter species from seals.</title>
        <authorList>
            <person name="Gilbert M.J."/>
            <person name="Zomer A.L."/>
            <person name="Timmerman A.J."/>
            <person name="Duim B."/>
            <person name="Wagenaar J.A."/>
        </authorList>
    </citation>
    <scope>NUCLEOTIDE SEQUENCE [LARGE SCALE GENOMIC DNA]</scope>
    <source>
        <strain evidence="5">17S00004-5</strain>
    </source>
</reference>
<dbReference type="SMART" id="SM00382">
    <property type="entry name" value="AAA"/>
    <property type="match status" value="1"/>
</dbReference>
<dbReference type="Pfam" id="PF00005">
    <property type="entry name" value="ABC_tran"/>
    <property type="match status" value="1"/>
</dbReference>
<dbReference type="RefSeq" id="WP_106870845.1">
    <property type="nucleotide sequence ID" value="NZ_CP053841.1"/>
</dbReference>
<dbReference type="InterPro" id="IPR027417">
    <property type="entry name" value="P-loop_NTPase"/>
</dbReference>
<accession>A0A2P8R137</accession>
<dbReference type="GO" id="GO:0016887">
    <property type="term" value="F:ATP hydrolysis activity"/>
    <property type="evidence" value="ECO:0007669"/>
    <property type="project" value="InterPro"/>
</dbReference>
<dbReference type="PANTHER" id="PTHR43790:SF8">
    <property type="entry name" value="SUGAR ABC TRANSPORTER ATP-BINDING PROTEIN"/>
    <property type="match status" value="1"/>
</dbReference>
<dbReference type="InterPro" id="IPR003593">
    <property type="entry name" value="AAA+_ATPase"/>
</dbReference>
<proteinExistence type="predicted"/>
<dbReference type="CDD" id="cd03216">
    <property type="entry name" value="ABC_Carb_Monos_I"/>
    <property type="match status" value="1"/>
</dbReference>
<evidence type="ECO:0000256" key="2">
    <source>
        <dbReference type="ARBA" id="ARBA00022840"/>
    </source>
</evidence>
<sequence>MIKIKNAHKSFGKTEVLKGIDFSLKKGEVVALLGDNGAGKSTFIKCLCGFDKFDKTDEFSIFGKEIDKKRYSLKESRKLGIEVVFQENSLGLEQEIYRNIFANRHITKFGLIDRKKEIAITNEILKNFLGFNGKGLNATTKALNLSGGEKQGLCIARAIHFNSKVLILDEPTTALGINEAAKFMGFLKKLKQKGMSVIIITHNLNQAFNIGDKFVLLRDGLIKSEFLKEEISSLDALYKAFYE</sequence>
<dbReference type="AlphaFoldDB" id="A0A2P8R137"/>
<evidence type="ECO:0000313" key="5">
    <source>
        <dbReference type="Proteomes" id="UP000240535"/>
    </source>
</evidence>
<evidence type="ECO:0000256" key="1">
    <source>
        <dbReference type="ARBA" id="ARBA00022741"/>
    </source>
</evidence>
<organism evidence="4 5">
    <name type="scientific">Campylobacter blaseri</name>
    <dbReference type="NCBI Taxonomy" id="2042961"/>
    <lineage>
        <taxon>Bacteria</taxon>
        <taxon>Pseudomonadati</taxon>
        <taxon>Campylobacterota</taxon>
        <taxon>Epsilonproteobacteria</taxon>
        <taxon>Campylobacterales</taxon>
        <taxon>Campylobacteraceae</taxon>
        <taxon>Campylobacter</taxon>
    </lineage>
</organism>
<keyword evidence="5" id="KW-1185">Reference proteome</keyword>
<gene>
    <name evidence="4" type="ORF">CQ405_03930</name>
</gene>
<dbReference type="Gene3D" id="3.40.50.300">
    <property type="entry name" value="P-loop containing nucleotide triphosphate hydrolases"/>
    <property type="match status" value="1"/>
</dbReference>
<dbReference type="PROSITE" id="PS50893">
    <property type="entry name" value="ABC_TRANSPORTER_2"/>
    <property type="match status" value="1"/>
</dbReference>
<dbReference type="OrthoDB" id="5359273at2"/>
<keyword evidence="2 4" id="KW-0067">ATP-binding</keyword>
<dbReference type="Proteomes" id="UP000240535">
    <property type="component" value="Unassembled WGS sequence"/>
</dbReference>
<dbReference type="InterPro" id="IPR003439">
    <property type="entry name" value="ABC_transporter-like_ATP-bd"/>
</dbReference>
<name>A0A2P8R137_9BACT</name>
<dbReference type="InterPro" id="IPR050107">
    <property type="entry name" value="ABC_carbohydrate_import_ATPase"/>
</dbReference>
<protein>
    <submittedName>
        <fullName evidence="4">ABC transporter ATP-binding protein</fullName>
    </submittedName>
</protein>
<evidence type="ECO:0000313" key="4">
    <source>
        <dbReference type="EMBL" id="PSM52212.1"/>
    </source>
</evidence>
<dbReference type="SUPFAM" id="SSF52540">
    <property type="entry name" value="P-loop containing nucleoside triphosphate hydrolases"/>
    <property type="match status" value="1"/>
</dbReference>
<dbReference type="EMBL" id="PDHH01000003">
    <property type="protein sequence ID" value="PSM52212.1"/>
    <property type="molecule type" value="Genomic_DNA"/>
</dbReference>
<dbReference type="PANTHER" id="PTHR43790">
    <property type="entry name" value="CARBOHYDRATE TRANSPORT ATP-BINDING PROTEIN MG119-RELATED"/>
    <property type="match status" value="1"/>
</dbReference>
<evidence type="ECO:0000259" key="3">
    <source>
        <dbReference type="PROSITE" id="PS50893"/>
    </source>
</evidence>
<keyword evidence="1" id="KW-0547">Nucleotide-binding</keyword>